<dbReference type="KEGG" id="dtm:BJL86_0331"/>
<evidence type="ECO:0000313" key="2">
    <source>
        <dbReference type="Proteomes" id="UP000186104"/>
    </source>
</evidence>
<organism evidence="1 2">
    <name type="scientific">Dietzia timorensis</name>
    <dbReference type="NCBI Taxonomy" id="499555"/>
    <lineage>
        <taxon>Bacteria</taxon>
        <taxon>Bacillati</taxon>
        <taxon>Actinomycetota</taxon>
        <taxon>Actinomycetes</taxon>
        <taxon>Mycobacteriales</taxon>
        <taxon>Dietziaceae</taxon>
        <taxon>Dietzia</taxon>
    </lineage>
</organism>
<dbReference type="EMBL" id="CP015961">
    <property type="protein sequence ID" value="ANI91141.1"/>
    <property type="molecule type" value="Genomic_DNA"/>
</dbReference>
<protein>
    <submittedName>
        <fullName evidence="1">Uncharacterized protein</fullName>
    </submittedName>
</protein>
<evidence type="ECO:0000313" key="1">
    <source>
        <dbReference type="EMBL" id="ANI91141.1"/>
    </source>
</evidence>
<proteinExistence type="predicted"/>
<accession>A0A173LI66</accession>
<reference evidence="1 2" key="1">
    <citation type="submission" date="2016-06" db="EMBL/GenBank/DDBJ databases">
        <title>Complete genome sequence of a saline-alkali tolerant type strain Dietzia timorensis ID05-A0528T.</title>
        <authorList>
            <person name="Wu X."/>
        </authorList>
    </citation>
    <scope>NUCLEOTIDE SEQUENCE [LARGE SCALE GENOMIC DNA]</scope>
    <source>
        <strain evidence="1 2">ID05-A0528</strain>
    </source>
</reference>
<name>A0A173LI66_9ACTN</name>
<dbReference type="Proteomes" id="UP000186104">
    <property type="component" value="Chromosome"/>
</dbReference>
<gene>
    <name evidence="1" type="ORF">BJL86_0331</name>
</gene>
<sequence length="117" mass="12394">MDVVDVKIGTVFLDDDRNRALLPLGMLDPHHGGFADLWVGDDRVFHVDRGDPFAAAFDHVLDAVGQLEVAVGADRAGIAAAPPPIGERAAFVFHLVVALDDPRAAHEHLALGDTVVG</sequence>
<keyword evidence="2" id="KW-1185">Reference proteome</keyword>
<dbReference type="AlphaFoldDB" id="A0A173LI66"/>